<keyword evidence="1" id="KW-0732">Signal</keyword>
<name>A0A7V7G1L7_9GAMM</name>
<proteinExistence type="predicted"/>
<dbReference type="EMBL" id="VTPY01000002">
    <property type="protein sequence ID" value="KAA0013645.1"/>
    <property type="molecule type" value="Genomic_DNA"/>
</dbReference>
<dbReference type="Gene3D" id="3.40.50.10610">
    <property type="entry name" value="ABC-type transport auxiliary lipoprotein component"/>
    <property type="match status" value="1"/>
</dbReference>
<evidence type="ECO:0000313" key="3">
    <source>
        <dbReference type="EMBL" id="KAA0013645.1"/>
    </source>
</evidence>
<accession>A0A7V7G1L7</accession>
<dbReference type="Proteomes" id="UP000486760">
    <property type="component" value="Unassembled WGS sequence"/>
</dbReference>
<dbReference type="Pfam" id="PF03886">
    <property type="entry name" value="ABC_trans_aux"/>
    <property type="match status" value="1"/>
</dbReference>
<feature type="domain" description="ABC-type transport auxiliary lipoprotein component" evidence="2">
    <location>
        <begin position="34"/>
        <end position="187"/>
    </location>
</feature>
<evidence type="ECO:0000259" key="2">
    <source>
        <dbReference type="Pfam" id="PF03886"/>
    </source>
</evidence>
<keyword evidence="4" id="KW-1185">Reference proteome</keyword>
<dbReference type="AlphaFoldDB" id="A0A7V7G1L7"/>
<evidence type="ECO:0000313" key="4">
    <source>
        <dbReference type="Proteomes" id="UP000486760"/>
    </source>
</evidence>
<feature type="chain" id="PRO_5031215481" description="ABC-type transport auxiliary lipoprotein component domain-containing protein" evidence="1">
    <location>
        <begin position="23"/>
        <end position="194"/>
    </location>
</feature>
<evidence type="ECO:0000256" key="1">
    <source>
        <dbReference type="SAM" id="SignalP"/>
    </source>
</evidence>
<feature type="signal peptide" evidence="1">
    <location>
        <begin position="1"/>
        <end position="22"/>
    </location>
</feature>
<gene>
    <name evidence="3" type="ORF">F0A17_04595</name>
</gene>
<comment type="caution">
    <text evidence="3">The sequence shown here is derived from an EMBL/GenBank/DDBJ whole genome shotgun (WGS) entry which is preliminary data.</text>
</comment>
<dbReference type="PROSITE" id="PS51257">
    <property type="entry name" value="PROKAR_LIPOPROTEIN"/>
    <property type="match status" value="1"/>
</dbReference>
<organism evidence="3 4">
    <name type="scientific">Billgrantia pellis</name>
    <dbReference type="NCBI Taxonomy" id="2606936"/>
    <lineage>
        <taxon>Bacteria</taxon>
        <taxon>Pseudomonadati</taxon>
        <taxon>Pseudomonadota</taxon>
        <taxon>Gammaproteobacteria</taxon>
        <taxon>Oceanospirillales</taxon>
        <taxon>Halomonadaceae</taxon>
        <taxon>Billgrantia</taxon>
    </lineage>
</organism>
<sequence length="194" mass="21378">MKSMLWSFLLVGALGVSGCASSTPPANRFMLPGSEAAPTPTGQAEYVLLVQSPRLAHYLDVDGIVLQLDDITLNAARQHLWAEPLGRQLERGLRTRLAERLPNTRVVRDESATGRGNAMRLRLEVDRFQGRHDGVAIASGQWQLLAPDGRLVAMERFHAETELDDDGYPALVRALGRSWDRVADDIASGIRRGR</sequence>
<dbReference type="SUPFAM" id="SSF159594">
    <property type="entry name" value="XCC0632-like"/>
    <property type="match status" value="1"/>
</dbReference>
<dbReference type="InterPro" id="IPR005586">
    <property type="entry name" value="ABC_trans_aux"/>
</dbReference>
<reference evidence="3 4" key="1">
    <citation type="submission" date="2019-08" db="EMBL/GenBank/DDBJ databases">
        <title>Bioinformatics analysis of the strain L3 and L5.</title>
        <authorList>
            <person name="Li X."/>
        </authorList>
    </citation>
    <scope>NUCLEOTIDE SEQUENCE [LARGE SCALE GENOMIC DNA]</scope>
    <source>
        <strain evidence="3 4">L5</strain>
    </source>
</reference>
<dbReference type="RefSeq" id="WP_149327185.1">
    <property type="nucleotide sequence ID" value="NZ_VTPY01000002.1"/>
</dbReference>
<protein>
    <recommendedName>
        <fullName evidence="2">ABC-type transport auxiliary lipoprotein component domain-containing protein</fullName>
    </recommendedName>
</protein>